<dbReference type="PANTHER" id="PTHR10587:SF133">
    <property type="entry name" value="CHITIN DEACETYLASE 1-RELATED"/>
    <property type="match status" value="1"/>
</dbReference>
<gene>
    <name evidence="4" type="ORF">J1TS3_26520</name>
</gene>
<sequence>MDVFILCLAAVALLFTSYSIIPTIAIRVSGKEITKRIKGQKGIALTFDDGPHPEFTIMLLDLLKRYRVKAAFFVVGHKAEKYPEIIRRMHQEGHVIGIHHYQHVSNWSITPFQLKKQMNRTQKVIRRLTGKRTCFYRPPWGHFNLFTNQIAKDYEIVIWSHIFGDWKAERSEHTLLRDLRQVPDDGSIILLHDCGETIGADENAPKYMIENLEVFLRESVKEGRQFITLETSNMDRRGHYEH</sequence>
<comment type="caution">
    <text evidence="4">The sequence shown here is derived from an EMBL/GenBank/DDBJ whole genome shotgun (WGS) entry which is preliminary data.</text>
</comment>
<reference evidence="4 5" key="1">
    <citation type="submission" date="2021-03" db="EMBL/GenBank/DDBJ databases">
        <title>Antimicrobial resistance genes in bacteria isolated from Japanese honey, and their potential for conferring macrolide and lincosamide resistance in the American foulbrood pathogen Paenibacillus larvae.</title>
        <authorList>
            <person name="Okamoto M."/>
            <person name="Kumagai M."/>
            <person name="Kanamori H."/>
            <person name="Takamatsu D."/>
        </authorList>
    </citation>
    <scope>NUCLEOTIDE SEQUENCE [LARGE SCALE GENOMIC DNA]</scope>
    <source>
        <strain evidence="4 5">J1TS3</strain>
    </source>
</reference>
<proteinExistence type="predicted"/>
<dbReference type="Gene3D" id="3.20.20.370">
    <property type="entry name" value="Glycoside hydrolase/deacetylase"/>
    <property type="match status" value="1"/>
</dbReference>
<dbReference type="Pfam" id="PF01522">
    <property type="entry name" value="Polysacc_deac_1"/>
    <property type="match status" value="1"/>
</dbReference>
<keyword evidence="1" id="KW-0479">Metal-binding</keyword>
<dbReference type="CDD" id="cd10959">
    <property type="entry name" value="CE4_NodB_like_3"/>
    <property type="match status" value="1"/>
</dbReference>
<dbReference type="PANTHER" id="PTHR10587">
    <property type="entry name" value="GLYCOSYL TRANSFERASE-RELATED"/>
    <property type="match status" value="1"/>
</dbReference>
<dbReference type="InterPro" id="IPR011330">
    <property type="entry name" value="Glyco_hydro/deAcase_b/a-brl"/>
</dbReference>
<evidence type="ECO:0000313" key="5">
    <source>
        <dbReference type="Proteomes" id="UP000680279"/>
    </source>
</evidence>
<organism evidence="4 5">
    <name type="scientific">Siminovitchia fordii</name>
    <dbReference type="NCBI Taxonomy" id="254759"/>
    <lineage>
        <taxon>Bacteria</taxon>
        <taxon>Bacillati</taxon>
        <taxon>Bacillota</taxon>
        <taxon>Bacilli</taxon>
        <taxon>Bacillales</taxon>
        <taxon>Bacillaceae</taxon>
        <taxon>Siminovitchia</taxon>
    </lineage>
</organism>
<dbReference type="EMBL" id="BOQT01000009">
    <property type="protein sequence ID" value="GIN21518.1"/>
    <property type="molecule type" value="Genomic_DNA"/>
</dbReference>
<evidence type="ECO:0000313" key="4">
    <source>
        <dbReference type="EMBL" id="GIN21518.1"/>
    </source>
</evidence>
<keyword evidence="2" id="KW-0378">Hydrolase</keyword>
<evidence type="ECO:0000259" key="3">
    <source>
        <dbReference type="PROSITE" id="PS51677"/>
    </source>
</evidence>
<accession>A0ABQ4K707</accession>
<protein>
    <submittedName>
        <fullName evidence="4">Polysaccharide deacetylase familiy protein</fullName>
    </submittedName>
</protein>
<dbReference type="RefSeq" id="WP_212963345.1">
    <property type="nucleotide sequence ID" value="NZ_BOQT01000009.1"/>
</dbReference>
<dbReference type="SUPFAM" id="SSF88713">
    <property type="entry name" value="Glycoside hydrolase/deacetylase"/>
    <property type="match status" value="1"/>
</dbReference>
<dbReference type="Proteomes" id="UP000680279">
    <property type="component" value="Unassembled WGS sequence"/>
</dbReference>
<evidence type="ECO:0000256" key="1">
    <source>
        <dbReference type="ARBA" id="ARBA00022723"/>
    </source>
</evidence>
<dbReference type="InterPro" id="IPR050248">
    <property type="entry name" value="Polysacc_deacetylase_ArnD"/>
</dbReference>
<evidence type="ECO:0000256" key="2">
    <source>
        <dbReference type="ARBA" id="ARBA00022801"/>
    </source>
</evidence>
<dbReference type="PROSITE" id="PS51677">
    <property type="entry name" value="NODB"/>
    <property type="match status" value="1"/>
</dbReference>
<keyword evidence="5" id="KW-1185">Reference proteome</keyword>
<name>A0ABQ4K707_9BACI</name>
<feature type="domain" description="NodB homology" evidence="3">
    <location>
        <begin position="41"/>
        <end position="227"/>
    </location>
</feature>
<dbReference type="InterPro" id="IPR002509">
    <property type="entry name" value="NODB_dom"/>
</dbReference>